<dbReference type="SUPFAM" id="SSF52540">
    <property type="entry name" value="P-loop containing nucleoside triphosphate hydrolases"/>
    <property type="match status" value="1"/>
</dbReference>
<dbReference type="Gene3D" id="3.30.70.1590">
    <property type="match status" value="1"/>
</dbReference>
<dbReference type="Gene3D" id="4.10.270.10">
    <property type="entry name" value="Myosin, subunit A"/>
    <property type="match status" value="1"/>
</dbReference>
<reference evidence="1" key="1">
    <citation type="submission" date="2015-11" db="EMBL/GenBank/DDBJ databases">
        <title>De novo transcriptome assembly of four potential Pierce s Disease insect vectors from Arizona vineyards.</title>
        <authorList>
            <person name="Tassone E.E."/>
        </authorList>
    </citation>
    <scope>NUCLEOTIDE SEQUENCE</scope>
</reference>
<dbReference type="InterPro" id="IPR027417">
    <property type="entry name" value="P-loop_NTPase"/>
</dbReference>
<evidence type="ECO:0008006" key="2">
    <source>
        <dbReference type="Google" id="ProtNLM"/>
    </source>
</evidence>
<organism evidence="1">
    <name type="scientific">Cuerna arida</name>
    <dbReference type="NCBI Taxonomy" id="1464854"/>
    <lineage>
        <taxon>Eukaryota</taxon>
        <taxon>Metazoa</taxon>
        <taxon>Ecdysozoa</taxon>
        <taxon>Arthropoda</taxon>
        <taxon>Hexapoda</taxon>
        <taxon>Insecta</taxon>
        <taxon>Pterygota</taxon>
        <taxon>Neoptera</taxon>
        <taxon>Paraneoptera</taxon>
        <taxon>Hemiptera</taxon>
        <taxon>Auchenorrhyncha</taxon>
        <taxon>Membracoidea</taxon>
        <taxon>Cicadellidae</taxon>
        <taxon>Cicadellinae</taxon>
        <taxon>Proconiini</taxon>
        <taxon>Cuerna</taxon>
    </lineage>
</organism>
<dbReference type="AlphaFoldDB" id="A0A1B6GUX5"/>
<sequence length="154" mass="18634">IDSFQRQYKVSRIVCDDEQCDNVVESILKFYDVDRSQFRLGLNQVFLRHGLLNLMEKKRNNELATLFERLQARCRSVMARKRFEELRVRDLAIRCVQKNIRAYFSVRNWHWWKLFTKLKPLLNVNRIEDELKSKTKDLELLVCKVDRLVEENAK</sequence>
<feature type="non-terminal residue" evidence="1">
    <location>
        <position position="1"/>
    </location>
</feature>
<dbReference type="EMBL" id="GECZ01003584">
    <property type="protein sequence ID" value="JAS66185.1"/>
    <property type="molecule type" value="Transcribed_RNA"/>
</dbReference>
<gene>
    <name evidence="1" type="ORF">g.49603</name>
</gene>
<protein>
    <recommendedName>
        <fullName evidence="2">Myosin motor domain-containing protein</fullName>
    </recommendedName>
</protein>
<accession>A0A1B6GUX5</accession>
<feature type="non-terminal residue" evidence="1">
    <location>
        <position position="154"/>
    </location>
</feature>
<proteinExistence type="predicted"/>
<name>A0A1B6GUX5_9HEMI</name>
<evidence type="ECO:0000313" key="1">
    <source>
        <dbReference type="EMBL" id="JAS66185.1"/>
    </source>
</evidence>